<evidence type="ECO:0000256" key="4">
    <source>
        <dbReference type="ARBA" id="ARBA00022741"/>
    </source>
</evidence>
<keyword evidence="2" id="KW-1003">Cell membrane</keyword>
<keyword evidence="6" id="KW-0472">Membrane</keyword>
<sequence>MPTLKCVIIGDGAVGKTCLLISYTTNEFPTDYVPTVFDNYAVNIMIAGEQYSMALFDTAGQEDYDRLRPLSYPQTDVFLICYSVIDPISYRNVESKWLPEIKRHQVKCPFLLVGTKSDLRGDQITLAKLAGQSLRPISADQGERTANRVGAAKYVECSALTREGLKDVFDEAILAALNPPKSKGKKRRKTGGKKKSKNTCVLL</sequence>
<dbReference type="SUPFAM" id="SSF52540">
    <property type="entry name" value="P-loop containing nucleoside triphosphate hydrolases"/>
    <property type="match status" value="1"/>
</dbReference>
<evidence type="ECO:0000256" key="5">
    <source>
        <dbReference type="ARBA" id="ARBA00023134"/>
    </source>
</evidence>
<dbReference type="InterPro" id="IPR005225">
    <property type="entry name" value="Small_GTP-bd"/>
</dbReference>
<dbReference type="GO" id="GO:0051286">
    <property type="term" value="C:cell tip"/>
    <property type="evidence" value="ECO:0007669"/>
    <property type="project" value="UniProtKB-ARBA"/>
</dbReference>
<dbReference type="InterPro" id="IPR001806">
    <property type="entry name" value="Small_GTPase"/>
</dbReference>
<keyword evidence="7" id="KW-0449">Lipoprotein</keyword>
<reference evidence="10 11" key="1">
    <citation type="submission" date="2024-05" db="EMBL/GenBank/DDBJ databases">
        <authorList>
            <person name="Wallberg A."/>
        </authorList>
    </citation>
    <scope>NUCLEOTIDE SEQUENCE [LARGE SCALE GENOMIC DNA]</scope>
</reference>
<dbReference type="GO" id="GO:0035006">
    <property type="term" value="P:melanization defense response"/>
    <property type="evidence" value="ECO:0007669"/>
    <property type="project" value="UniProtKB-ARBA"/>
</dbReference>
<evidence type="ECO:0000256" key="9">
    <source>
        <dbReference type="SAM" id="MobiDB-lite"/>
    </source>
</evidence>
<keyword evidence="3" id="KW-0488">Methylation</keyword>
<dbReference type="PRINTS" id="PR00449">
    <property type="entry name" value="RASTRNSFRMNG"/>
</dbReference>
<dbReference type="InterPro" id="IPR027417">
    <property type="entry name" value="P-loop_NTPase"/>
</dbReference>
<dbReference type="GO" id="GO:0005938">
    <property type="term" value="C:cell cortex"/>
    <property type="evidence" value="ECO:0007669"/>
    <property type="project" value="UniProtKB-ARBA"/>
</dbReference>
<dbReference type="InterPro" id="IPR003578">
    <property type="entry name" value="Small_GTPase_Rho"/>
</dbReference>
<evidence type="ECO:0000256" key="7">
    <source>
        <dbReference type="ARBA" id="ARBA00023288"/>
    </source>
</evidence>
<evidence type="ECO:0000313" key="10">
    <source>
        <dbReference type="EMBL" id="CAL4137203.1"/>
    </source>
</evidence>
<dbReference type="GO" id="GO:0005886">
    <property type="term" value="C:plasma membrane"/>
    <property type="evidence" value="ECO:0007669"/>
    <property type="project" value="UniProtKB-SubCell"/>
</dbReference>
<name>A0AAV2RSE2_MEGNR</name>
<dbReference type="GO" id="GO:0003924">
    <property type="term" value="F:GTPase activity"/>
    <property type="evidence" value="ECO:0007669"/>
    <property type="project" value="InterPro"/>
</dbReference>
<proteinExistence type="predicted"/>
<dbReference type="GO" id="GO:0035099">
    <property type="term" value="P:hemocyte migration"/>
    <property type="evidence" value="ECO:0007669"/>
    <property type="project" value="UniProtKB-ARBA"/>
</dbReference>
<evidence type="ECO:0000313" key="11">
    <source>
        <dbReference type="Proteomes" id="UP001497623"/>
    </source>
</evidence>
<dbReference type="FunFam" id="3.40.50.300:FF:000236">
    <property type="entry name" value="Cell division control protein 42"/>
    <property type="match status" value="1"/>
</dbReference>
<dbReference type="CDD" id="cd00157">
    <property type="entry name" value="Rho"/>
    <property type="match status" value="1"/>
</dbReference>
<keyword evidence="8" id="KW-0131">Cell cycle</keyword>
<dbReference type="Proteomes" id="UP001497623">
    <property type="component" value="Unassembled WGS sequence"/>
</dbReference>
<dbReference type="GO" id="GO:0022412">
    <property type="term" value="P:cellular process involved in reproduction in multicellular organism"/>
    <property type="evidence" value="ECO:0007669"/>
    <property type="project" value="UniProtKB-ARBA"/>
</dbReference>
<comment type="caution">
    <text evidence="10">The sequence shown here is derived from an EMBL/GenBank/DDBJ whole genome shotgun (WGS) entry which is preliminary data.</text>
</comment>
<dbReference type="PROSITE" id="PS51421">
    <property type="entry name" value="RAS"/>
    <property type="match status" value="1"/>
</dbReference>
<dbReference type="SMART" id="SM00175">
    <property type="entry name" value="RAB"/>
    <property type="match status" value="1"/>
</dbReference>
<dbReference type="GO" id="GO:0001667">
    <property type="term" value="P:ameboidal-type cell migration"/>
    <property type="evidence" value="ECO:0007669"/>
    <property type="project" value="UniProtKB-ARBA"/>
</dbReference>
<dbReference type="PROSITE" id="PS51420">
    <property type="entry name" value="RHO"/>
    <property type="match status" value="1"/>
</dbReference>
<dbReference type="GO" id="GO:0007264">
    <property type="term" value="P:small GTPase-mediated signal transduction"/>
    <property type="evidence" value="ECO:0007669"/>
    <property type="project" value="InterPro"/>
</dbReference>
<evidence type="ECO:0000256" key="1">
    <source>
        <dbReference type="ARBA" id="ARBA00004193"/>
    </source>
</evidence>
<dbReference type="NCBIfam" id="TIGR00231">
    <property type="entry name" value="small_GTP"/>
    <property type="match status" value="1"/>
</dbReference>
<evidence type="ECO:0000256" key="8">
    <source>
        <dbReference type="ARBA" id="ARBA00023306"/>
    </source>
</evidence>
<dbReference type="SMART" id="SM00173">
    <property type="entry name" value="RAS"/>
    <property type="match status" value="1"/>
</dbReference>
<evidence type="ECO:0000256" key="6">
    <source>
        <dbReference type="ARBA" id="ARBA00023136"/>
    </source>
</evidence>
<dbReference type="GO" id="GO:0005525">
    <property type="term" value="F:GTP binding"/>
    <property type="evidence" value="ECO:0007669"/>
    <property type="project" value="UniProtKB-KW"/>
</dbReference>
<dbReference type="Pfam" id="PF00071">
    <property type="entry name" value="Ras"/>
    <property type="match status" value="1"/>
</dbReference>
<accession>A0AAV2RSE2</accession>
<dbReference type="GO" id="GO:0003006">
    <property type="term" value="P:developmental process involved in reproduction"/>
    <property type="evidence" value="ECO:0007669"/>
    <property type="project" value="UniProtKB-ARBA"/>
</dbReference>
<dbReference type="SMART" id="SM00174">
    <property type="entry name" value="RHO"/>
    <property type="match status" value="1"/>
</dbReference>
<keyword evidence="4" id="KW-0547">Nucleotide-binding</keyword>
<keyword evidence="5" id="KW-0342">GTP-binding</keyword>
<feature type="non-terminal residue" evidence="10">
    <location>
        <position position="203"/>
    </location>
</feature>
<gene>
    <name evidence="10" type="ORF">MNOR_LOCUS27953</name>
</gene>
<dbReference type="PROSITE" id="PS51419">
    <property type="entry name" value="RAB"/>
    <property type="match status" value="1"/>
</dbReference>
<dbReference type="EMBL" id="CAXKWB010030137">
    <property type="protein sequence ID" value="CAL4137203.1"/>
    <property type="molecule type" value="Genomic_DNA"/>
</dbReference>
<evidence type="ECO:0000256" key="3">
    <source>
        <dbReference type="ARBA" id="ARBA00022481"/>
    </source>
</evidence>
<comment type="subcellular location">
    <subcellularLocation>
        <location evidence="1">Cell membrane</location>
        <topology evidence="1">Lipid-anchor</topology>
    </subcellularLocation>
</comment>
<keyword evidence="11" id="KW-1185">Reference proteome</keyword>
<feature type="region of interest" description="Disordered" evidence="9">
    <location>
        <begin position="180"/>
        <end position="203"/>
    </location>
</feature>
<feature type="compositionally biased region" description="Basic residues" evidence="9">
    <location>
        <begin position="182"/>
        <end position="197"/>
    </location>
</feature>
<evidence type="ECO:0000256" key="2">
    <source>
        <dbReference type="ARBA" id="ARBA00022475"/>
    </source>
</evidence>
<dbReference type="Gene3D" id="3.40.50.300">
    <property type="entry name" value="P-loop containing nucleotide triphosphate hydrolases"/>
    <property type="match status" value="1"/>
</dbReference>
<dbReference type="PANTHER" id="PTHR24072">
    <property type="entry name" value="RHO FAMILY GTPASE"/>
    <property type="match status" value="1"/>
</dbReference>
<organism evidence="10 11">
    <name type="scientific">Meganyctiphanes norvegica</name>
    <name type="common">Northern krill</name>
    <name type="synonym">Thysanopoda norvegica</name>
    <dbReference type="NCBI Taxonomy" id="48144"/>
    <lineage>
        <taxon>Eukaryota</taxon>
        <taxon>Metazoa</taxon>
        <taxon>Ecdysozoa</taxon>
        <taxon>Arthropoda</taxon>
        <taxon>Crustacea</taxon>
        <taxon>Multicrustacea</taxon>
        <taxon>Malacostraca</taxon>
        <taxon>Eumalacostraca</taxon>
        <taxon>Eucarida</taxon>
        <taxon>Euphausiacea</taxon>
        <taxon>Euphausiidae</taxon>
        <taxon>Meganyctiphanes</taxon>
    </lineage>
</organism>
<dbReference type="AlphaFoldDB" id="A0AAV2RSE2"/>
<protein>
    <submittedName>
        <fullName evidence="10">Uncharacterized protein</fullName>
    </submittedName>
</protein>